<evidence type="ECO:0000256" key="2">
    <source>
        <dbReference type="ARBA" id="ARBA00022450"/>
    </source>
</evidence>
<dbReference type="GO" id="GO:0016874">
    <property type="term" value="F:ligase activity"/>
    <property type="evidence" value="ECO:0007669"/>
    <property type="project" value="UniProtKB-KW"/>
</dbReference>
<dbReference type="InterPro" id="IPR010071">
    <property type="entry name" value="AA_adenyl_dom"/>
</dbReference>
<feature type="domain" description="Carrier" evidence="6">
    <location>
        <begin position="2473"/>
        <end position="2548"/>
    </location>
</feature>
<evidence type="ECO:0000256" key="4">
    <source>
        <dbReference type="ARBA" id="ARBA00022598"/>
    </source>
</evidence>
<dbReference type="SUPFAM" id="SSF53335">
    <property type="entry name" value="S-adenosyl-L-methionine-dependent methyltransferases"/>
    <property type="match status" value="1"/>
</dbReference>
<dbReference type="InterPro" id="IPR029063">
    <property type="entry name" value="SAM-dependent_MTases_sf"/>
</dbReference>
<keyword evidence="5" id="KW-0045">Antibiotic biosynthesis</keyword>
<dbReference type="InterPro" id="IPR009081">
    <property type="entry name" value="PP-bd_ACP"/>
</dbReference>
<proteinExistence type="predicted"/>
<dbReference type="GO" id="GO:0009403">
    <property type="term" value="P:toxin biosynthetic process"/>
    <property type="evidence" value="ECO:0007669"/>
    <property type="project" value="UniProtKB-ARBA"/>
</dbReference>
<dbReference type="InterPro" id="IPR023213">
    <property type="entry name" value="CAT-like_dom_sf"/>
</dbReference>
<protein>
    <submittedName>
        <fullName evidence="7">Amino acid adenylation domain-containing protein</fullName>
    </submittedName>
</protein>
<accession>A0A412Z6N8</accession>
<organism evidence="7 8">
    <name type="scientific">Enterocloster bolteae</name>
    <dbReference type="NCBI Taxonomy" id="208479"/>
    <lineage>
        <taxon>Bacteria</taxon>
        <taxon>Bacillati</taxon>
        <taxon>Bacillota</taxon>
        <taxon>Clostridia</taxon>
        <taxon>Lachnospirales</taxon>
        <taxon>Lachnospiraceae</taxon>
        <taxon>Enterocloster</taxon>
    </lineage>
</organism>
<dbReference type="FunFam" id="3.30.559.10:FF:000023">
    <property type="entry name" value="Non-ribosomal peptide synthetase"/>
    <property type="match status" value="2"/>
</dbReference>
<dbReference type="Pfam" id="PF08242">
    <property type="entry name" value="Methyltransf_12"/>
    <property type="match status" value="1"/>
</dbReference>
<dbReference type="Gene3D" id="3.30.559.30">
    <property type="entry name" value="Nonribosomal peptide synthetase, condensation domain"/>
    <property type="match status" value="2"/>
</dbReference>
<dbReference type="CDD" id="cd12114">
    <property type="entry name" value="A_NRPS_TlmIV_like"/>
    <property type="match status" value="1"/>
</dbReference>
<dbReference type="CDD" id="cd02440">
    <property type="entry name" value="AdoMet_MTases"/>
    <property type="match status" value="1"/>
</dbReference>
<dbReference type="GO" id="GO:0008610">
    <property type="term" value="P:lipid biosynthetic process"/>
    <property type="evidence" value="ECO:0007669"/>
    <property type="project" value="UniProtKB-ARBA"/>
</dbReference>
<evidence type="ECO:0000259" key="6">
    <source>
        <dbReference type="PROSITE" id="PS50075"/>
    </source>
</evidence>
<dbReference type="Pfam" id="PF00668">
    <property type="entry name" value="Condensation"/>
    <property type="match status" value="2"/>
</dbReference>
<dbReference type="GO" id="GO:0043041">
    <property type="term" value="P:amino acid activation for nonribosomal peptide biosynthetic process"/>
    <property type="evidence" value="ECO:0007669"/>
    <property type="project" value="TreeGrafter"/>
</dbReference>
<dbReference type="InterPro" id="IPR001242">
    <property type="entry name" value="Condensation_dom"/>
</dbReference>
<dbReference type="InterPro" id="IPR045851">
    <property type="entry name" value="AMP-bd_C_sf"/>
</dbReference>
<dbReference type="PROSITE" id="PS00455">
    <property type="entry name" value="AMP_BINDING"/>
    <property type="match status" value="2"/>
</dbReference>
<dbReference type="FunFam" id="3.40.50.12780:FF:000012">
    <property type="entry name" value="Non-ribosomal peptide synthetase"/>
    <property type="match status" value="1"/>
</dbReference>
<evidence type="ECO:0000313" key="7">
    <source>
        <dbReference type="EMBL" id="RGV75652.1"/>
    </source>
</evidence>
<dbReference type="PROSITE" id="PS00012">
    <property type="entry name" value="PHOSPHOPANTETHEINE"/>
    <property type="match status" value="2"/>
</dbReference>
<gene>
    <name evidence="7" type="ORF">DWW02_15290</name>
</gene>
<dbReference type="NCBIfam" id="TIGR01733">
    <property type="entry name" value="AA-adenyl-dom"/>
    <property type="match status" value="2"/>
</dbReference>
<reference evidence="7 8" key="1">
    <citation type="submission" date="2018-08" db="EMBL/GenBank/DDBJ databases">
        <title>A genome reference for cultivated species of the human gut microbiota.</title>
        <authorList>
            <person name="Zou Y."/>
            <person name="Xue W."/>
            <person name="Luo G."/>
        </authorList>
    </citation>
    <scope>NUCLEOTIDE SEQUENCE [LARGE SCALE GENOMIC DNA]</scope>
    <source>
        <strain evidence="7 8">AF14-18</strain>
    </source>
</reference>
<dbReference type="CDD" id="cd19535">
    <property type="entry name" value="Cyc_NRPS"/>
    <property type="match status" value="2"/>
</dbReference>
<dbReference type="InterPro" id="IPR000873">
    <property type="entry name" value="AMP-dep_synth/lig_dom"/>
</dbReference>
<keyword evidence="2" id="KW-0596">Phosphopantetheine</keyword>
<dbReference type="FunFam" id="3.30.559.30:FF:000006">
    <property type="entry name" value="Yersiniabactin polyketide/non-ribosomal peptide synthetase"/>
    <property type="match status" value="1"/>
</dbReference>
<dbReference type="EMBL" id="QRZM01000005">
    <property type="protein sequence ID" value="RGV75652.1"/>
    <property type="molecule type" value="Genomic_DNA"/>
</dbReference>
<feature type="domain" description="Carrier" evidence="6">
    <location>
        <begin position="1423"/>
        <end position="1498"/>
    </location>
</feature>
<dbReference type="GO" id="GO:0031177">
    <property type="term" value="F:phosphopantetheine binding"/>
    <property type="evidence" value="ECO:0007669"/>
    <property type="project" value="TreeGrafter"/>
</dbReference>
<dbReference type="SUPFAM" id="SSF47336">
    <property type="entry name" value="ACP-like"/>
    <property type="match status" value="3"/>
</dbReference>
<dbReference type="RefSeq" id="WP_118018851.1">
    <property type="nucleotide sequence ID" value="NZ_QRZM01000005.1"/>
</dbReference>
<dbReference type="InterPro" id="IPR036736">
    <property type="entry name" value="ACP-like_sf"/>
</dbReference>
<dbReference type="InterPro" id="IPR020845">
    <property type="entry name" value="AMP-binding_CS"/>
</dbReference>
<dbReference type="InterPro" id="IPR006162">
    <property type="entry name" value="Ppantetheine_attach_site"/>
</dbReference>
<dbReference type="NCBIfam" id="NF003417">
    <property type="entry name" value="PRK04813.1"/>
    <property type="match status" value="3"/>
</dbReference>
<dbReference type="Proteomes" id="UP000284543">
    <property type="component" value="Unassembled WGS sequence"/>
</dbReference>
<dbReference type="InterPro" id="IPR013217">
    <property type="entry name" value="Methyltransf_12"/>
</dbReference>
<dbReference type="FunFam" id="1.10.1200.10:FF:000005">
    <property type="entry name" value="Nonribosomal peptide synthetase 1"/>
    <property type="match status" value="1"/>
</dbReference>
<dbReference type="PANTHER" id="PTHR45527:SF10">
    <property type="entry name" value="PYOCHELIN SYNTHASE PCHF"/>
    <property type="match status" value="1"/>
</dbReference>
<dbReference type="Pfam" id="PF00550">
    <property type="entry name" value="PP-binding"/>
    <property type="match status" value="3"/>
</dbReference>
<keyword evidence="3" id="KW-0597">Phosphoprotein</keyword>
<evidence type="ECO:0000313" key="8">
    <source>
        <dbReference type="Proteomes" id="UP000284543"/>
    </source>
</evidence>
<comment type="caution">
    <text evidence="7">The sequence shown here is derived from an EMBL/GenBank/DDBJ whole genome shotgun (WGS) entry which is preliminary data.</text>
</comment>
<evidence type="ECO:0000256" key="1">
    <source>
        <dbReference type="ARBA" id="ARBA00001957"/>
    </source>
</evidence>
<dbReference type="InterPro" id="IPR057737">
    <property type="entry name" value="Condensation_MtbB-like"/>
</dbReference>
<dbReference type="Gene3D" id="3.30.300.30">
    <property type="match status" value="3"/>
</dbReference>
<keyword evidence="4" id="KW-0436">Ligase</keyword>
<dbReference type="Gene3D" id="3.30.559.10">
    <property type="entry name" value="Chloramphenicol acetyltransferase-like domain"/>
    <property type="match status" value="2"/>
</dbReference>
<dbReference type="Pfam" id="PF00501">
    <property type="entry name" value="AMP-binding"/>
    <property type="match status" value="2"/>
</dbReference>
<comment type="cofactor">
    <cofactor evidence="1">
        <name>pantetheine 4'-phosphate</name>
        <dbReference type="ChEBI" id="CHEBI:47942"/>
    </cofactor>
</comment>
<dbReference type="SUPFAM" id="SSF52777">
    <property type="entry name" value="CoA-dependent acyltransferases"/>
    <property type="match status" value="4"/>
</dbReference>
<sequence>MEYIEIKEQIKQKLPVARDLGDSENLLELGLSSLTIMRLVNQWRKQGVKVSFGSLMENPTLEGWWALIQRSMKKKAGKKRAQESKITPEKDMKQPFPLTDVQYAYWVGRDEEQALGGIDCHAYLEFDGGNIDPERLEKAWNVLQYHHPMLRACFLDDGTQKILDKPYCEKIKVHDFSRMSSEEAEAMAVSVRERLSHRKLKIEEGEVAGIELTLFPENKARLHVDMALLVADVQSLQILLRDLASAYRGENLPKESKGWNFASYLERQKQEEGEERKNAEKYWKNRLEHLPKGPDLPLAKRPQEVEKTVFNRRIVRIEKEEWDHLQMRAKKYQTTPAMVLLTAYAVVLERWSRNHCFLINIPFFNRKTEQQGLEEVIADFTTLLLLEINCEENPTFAELLDRIQKQLHEDMKYTAYSGVQVQRDIAQMCGDASAVAPVVFACNLGTPLVNDTFRNELGQFSYMISQTPQVWNDFQSYEDENGVQLTWDSVDELFPENMIPDMLESFEILLHELGKKDWNQRFDVLPEKRKREIEDTARTGVPERVECLHWAVMNHAEVCPEDIALIDAGSGRSVSYGELKARATAVAAGISEKDIKGVPVALTLPRGIEQIESALGILLSGNSYLPVSLSQPKDRRALIHEKTGVRYVVTNRELSEKLDWPEGTEILVMEGMEEGQENVRMPEVSPKDSAYIIMTSGSTGVPKGVEIAHESAWNTVQDINEKYHVTSADRALAVSAMDFDLSVYDVFGILGAGGTLVLLPEQERRNADYWLEQVLKYQITVWNSVPVLLDMLLIRAESMKQKLPIRAVMLSGDWIGMDLPQRVAAWTEDCQFVAMGGATEASIWSNYQNVTLPMPKNWKSIPYGKPLRYQAYRVVDEYGRDCPYWAEGELWIGGFGVAKGYRGDSALTGQKFITDQYGRWYRTGDLGRIWDDEIIEFLGRKDHQVKIRGHRIELGEIEHAIQEFPGVAHAVVDTVSDGHGNKTLAAYIGAPIQEDSKVTTYLYGTDIFGGGWKELKDDVSNWQMQQERKTAYKNFLAYADQRCVQLMLETLIELGIFVSEKEVLSQKEIFEKGSITETQKNTVARWLEILKKEGILREEDGRLSRTGKEVAVPEKAGDAETYFKKLKPYLKHMVTGNEVPLDVFYQKEPALAPNMLLRRIPGCEETVERLVQGLRLLAEERRKEPLQIIEIGTRDTAITRQFLNALEDVSVAYTYADSSKYFLQEAEKELAGYERVEFEMLNLEEGMDKQQMSLHSYDVVISVNALHRNIDAADAVKKVAELLKPNGILLMTDLVVRTYLQELTAAFLENGFADIRDKRKEAGLVTPDCLLWRECLSEAGLGEDCAVTERYGRCICCSRQQASVLSYHNGALREYLSEKLPEYMVPQNYHFMEQLPTLSNGKINRKQLREDFKEETAVIRFSKATTETEEKLLDIWKQLFGYENIGIEDNYFSLGGDSLIATRLISEVQTTFGCKITISTIFENLTVKSLAKAIEQSEQKEEDTLQIKPNLEEAYHSFPLTDVQYAYWLGRSGLYELGNVATHCYFELDADGLDTECAETAWNLLIQRHGMMRVIIQPDGMQRILENTPQYHIDVTDIRQLEVTEKEKALDEKRAEMSHQVIQTDEWPLFDVRITKIEDQKHRIHISFDNIIFDGWSMFHLLDEWAEVYRNGKAEMSITLSFRDYVLGLEQIKSTSAYEKDKKYWEDRVETFADAPDLPLAKNESQITEQRFCRRSAKLSQKEWQSVKDAAGRLEVTPSVLLMSAYAETLRLWSSNKDFTLNLTQFDRKQLHPEVNNLVGDFTTLTLLEIKNAGNNFAERTKAIQKQLTEDLEHTAYGAVELERELKKKTGNMRGAIMPVVFTSGLGVEQWNEGKWLGKLNYNISQTPQVWLDHQVVEMDGCLCLFWDSVDELFYPGMLDEMFRAYTGLLHTLAVHPEIMQEKTASLVTAEISEKRRQANETAAEFEEKTLDGLFLESADKFPDKEALVTCSRRMTYREIKEEAFYISGQLQSMGIKKEETVAVFMEKGWEQVVAVYGIMFAGAAYLPIDIHNPRERVEKILRDSGTRIILVQNQAYDQDTEWLHEWDCISVSELKTDSEYKAQENKAGDLAYVIYTSGTTGMPKGVMITHHNAVNTILDINARYQITEQDTAFGISNLHFDLSVYDVFGILGAGGKLVLPDPEYGKDPAHWIHWLNHENITVWNSVPAFVEMLAEYEEYQRQVTSQSLRLVMMSGDWVPVSLPGRIRNLFQNVEIVALGGATEGSIWSNHFEIPEVVPEDWKSIPYGKPLANQKYYVLDQNMEDCPDWVPGTLYIAGDGIAQGYLNDKEKTKEKFVVLDRTGERLYCTGDMGRYWNDGNIEFLGRLDNQVKINGYRVELGEIETFMNWIHGVKISQVVNIKDNKLVGFYVSDYEINETYFQNYLRDYLPKYMIPQNFIALLEMPTTKNGKIDKKELKRKAIEFQKTFESNNRAMTKEEKEFSEIWKEVLKCQDVSLKDDFFSSGGNSLKAITLANRIKEKYIIEITIRDVLEFPIVEQLSEFVQKKVKDNSKKSGSNIEEGFF</sequence>
<evidence type="ECO:0000256" key="5">
    <source>
        <dbReference type="ARBA" id="ARBA00023194"/>
    </source>
</evidence>
<dbReference type="Gene3D" id="3.40.50.12780">
    <property type="entry name" value="N-terminal domain of ligase-like"/>
    <property type="match status" value="2"/>
</dbReference>
<dbReference type="GO" id="GO:0017000">
    <property type="term" value="P:antibiotic biosynthetic process"/>
    <property type="evidence" value="ECO:0007669"/>
    <property type="project" value="UniProtKB-KW"/>
</dbReference>
<dbReference type="PROSITE" id="PS50075">
    <property type="entry name" value="CARRIER"/>
    <property type="match status" value="3"/>
</dbReference>
<evidence type="ECO:0000256" key="3">
    <source>
        <dbReference type="ARBA" id="ARBA00022553"/>
    </source>
</evidence>
<name>A0A412Z6N8_9FIRM</name>
<dbReference type="SUPFAM" id="SSF56801">
    <property type="entry name" value="Acetyl-CoA synthetase-like"/>
    <property type="match status" value="2"/>
</dbReference>
<dbReference type="PANTHER" id="PTHR45527">
    <property type="entry name" value="NONRIBOSOMAL PEPTIDE SYNTHETASE"/>
    <property type="match status" value="1"/>
</dbReference>
<feature type="domain" description="Carrier" evidence="6">
    <location>
        <begin position="1"/>
        <end position="72"/>
    </location>
</feature>
<dbReference type="InterPro" id="IPR042099">
    <property type="entry name" value="ANL_N_sf"/>
</dbReference>
<dbReference type="GO" id="GO:0005737">
    <property type="term" value="C:cytoplasm"/>
    <property type="evidence" value="ECO:0007669"/>
    <property type="project" value="TreeGrafter"/>
</dbReference>
<dbReference type="Gene3D" id="3.40.50.150">
    <property type="entry name" value="Vaccinia Virus protein VP39"/>
    <property type="match status" value="1"/>
</dbReference>
<dbReference type="Gene3D" id="1.10.1200.10">
    <property type="entry name" value="ACP-like"/>
    <property type="match status" value="3"/>
</dbReference>